<dbReference type="PANTHER" id="PTHR43981:SF2">
    <property type="entry name" value="ENOYL-[ACYL-CARRIER-PROTEIN] REDUCTASE, MITOCHONDRIAL"/>
    <property type="match status" value="1"/>
</dbReference>
<dbReference type="SUPFAM" id="SSF51735">
    <property type="entry name" value="NAD(P)-binding Rossmann-fold domains"/>
    <property type="match status" value="1"/>
</dbReference>
<dbReference type="VEuPathDB" id="FungiDB:TRICI_006541"/>
<name>A0A642UGJ3_9ASCO</name>
<dbReference type="GO" id="GO:0005739">
    <property type="term" value="C:mitochondrion"/>
    <property type="evidence" value="ECO:0007669"/>
    <property type="project" value="UniProtKB-SubCell"/>
</dbReference>
<keyword evidence="7" id="KW-0560">Oxidoreductase</keyword>
<comment type="subcellular location">
    <subcellularLocation>
        <location evidence="1">Mitochondrion</location>
    </subcellularLocation>
</comment>
<dbReference type="Proteomes" id="UP000761534">
    <property type="component" value="Unassembled WGS sequence"/>
</dbReference>
<dbReference type="AlphaFoldDB" id="A0A642UGJ3"/>
<keyword evidence="5" id="KW-0521">NADP</keyword>
<dbReference type="SUPFAM" id="SSF50129">
    <property type="entry name" value="GroES-like"/>
    <property type="match status" value="1"/>
</dbReference>
<reference evidence="14" key="1">
    <citation type="journal article" date="2019" name="G3 (Bethesda)">
        <title>Genome Assemblies of Two Rare Opportunistic Yeast Pathogens: Diutina rugosa (syn. Candida rugosa) and Trichomonascus ciferrii (syn. Candida ciferrii).</title>
        <authorList>
            <person name="Mixao V."/>
            <person name="Saus E."/>
            <person name="Hansen A.P."/>
            <person name="Lass-Florl C."/>
            <person name="Gabaldon T."/>
        </authorList>
    </citation>
    <scope>NUCLEOTIDE SEQUENCE</scope>
    <source>
        <strain evidence="14">CBS 4856</strain>
    </source>
</reference>
<evidence type="ECO:0000259" key="13">
    <source>
        <dbReference type="SMART" id="SM00829"/>
    </source>
</evidence>
<evidence type="ECO:0000256" key="1">
    <source>
        <dbReference type="ARBA" id="ARBA00004173"/>
    </source>
</evidence>
<dbReference type="SMART" id="SM00829">
    <property type="entry name" value="PKS_ER"/>
    <property type="match status" value="1"/>
</dbReference>
<dbReference type="InterPro" id="IPR036291">
    <property type="entry name" value="NAD(P)-bd_dom_sf"/>
</dbReference>
<dbReference type="PANTHER" id="PTHR43981">
    <property type="entry name" value="ENOYL-[ACYL-CARRIER-PROTEIN] REDUCTASE, MITOCHONDRIAL"/>
    <property type="match status" value="1"/>
</dbReference>
<gene>
    <name evidence="14" type="ORF">TRICI_006541</name>
</gene>
<dbReference type="InterPro" id="IPR051034">
    <property type="entry name" value="Mito_Enoyl-ACP_Reductase"/>
</dbReference>
<evidence type="ECO:0000256" key="4">
    <source>
        <dbReference type="ARBA" id="ARBA00022832"/>
    </source>
</evidence>
<evidence type="ECO:0000256" key="9">
    <source>
        <dbReference type="ARBA" id="ARBA00023128"/>
    </source>
</evidence>
<comment type="similarity">
    <text evidence="2">Belongs to the zinc-containing alcohol dehydrogenase family. Quinone oxidoreductase subfamily.</text>
</comment>
<evidence type="ECO:0000313" key="15">
    <source>
        <dbReference type="Proteomes" id="UP000761534"/>
    </source>
</evidence>
<keyword evidence="9" id="KW-0496">Mitochondrion</keyword>
<dbReference type="EC" id="1.3.1.104" evidence="11"/>
<dbReference type="OrthoDB" id="7482721at2759"/>
<dbReference type="InterPro" id="IPR013154">
    <property type="entry name" value="ADH-like_N"/>
</dbReference>
<keyword evidence="15" id="KW-1185">Reference proteome</keyword>
<feature type="domain" description="Enoyl reductase (ER)" evidence="13">
    <location>
        <begin position="19"/>
        <end position="355"/>
    </location>
</feature>
<dbReference type="Gene3D" id="3.90.180.10">
    <property type="entry name" value="Medium-chain alcohol dehydrogenases, catalytic domain"/>
    <property type="match status" value="1"/>
</dbReference>
<evidence type="ECO:0000256" key="7">
    <source>
        <dbReference type="ARBA" id="ARBA00023002"/>
    </source>
</evidence>
<keyword evidence="3" id="KW-0444">Lipid biosynthesis</keyword>
<keyword evidence="10" id="KW-0275">Fatty acid biosynthesis</keyword>
<dbReference type="GO" id="GO:0006633">
    <property type="term" value="P:fatty acid biosynthetic process"/>
    <property type="evidence" value="ECO:0007669"/>
    <property type="project" value="UniProtKB-KW"/>
</dbReference>
<proteinExistence type="inferred from homology"/>
<dbReference type="InterPro" id="IPR013149">
    <property type="entry name" value="ADH-like_C"/>
</dbReference>
<sequence>MGEIEGKAIVYSGYGDPKKHLKAIKFKVREPEEKEVVLRLMACPINPSDLNQVQGTYLALPPMTTELDPETPCAVGGNEAAFEVIKVGRGVTKFQAGDWALPTRGNFGTWRTHAIAHEDQMNLIKDRSGITPVQAATVSVNLATAHRLLTKFADMKPGDWFIQNAGNSGVCRAATQLGKLWGYKSISVVRKRPDFEQLKAELKSLGADQVVTEDEIAQPEFTQTVKQWIGDAPLKLALNCVGGESCLNIASQLSEDGHLVTYGSMSKKPIMVPGSQTVFKNVTSHGCWLSGWAAKHPHDRYLLVLELLKLVAEGKIKDVPNTQHTWSEDQSVEEFQKTYFEALDANLNGKGKQIFIMK</sequence>
<evidence type="ECO:0000256" key="11">
    <source>
        <dbReference type="ARBA" id="ARBA00038963"/>
    </source>
</evidence>
<keyword evidence="6" id="KW-0809">Transit peptide</keyword>
<dbReference type="FunFam" id="3.40.50.720:FF:000112">
    <property type="entry name" value="Enoyl-[acyl-carrier-protein] reductase 1, mitochondrial"/>
    <property type="match status" value="1"/>
</dbReference>
<evidence type="ECO:0000256" key="5">
    <source>
        <dbReference type="ARBA" id="ARBA00022857"/>
    </source>
</evidence>
<protein>
    <recommendedName>
        <fullName evidence="11">enoyl-[acyl-carrier-protein] reductase</fullName>
        <ecNumber evidence="11">1.3.1.104</ecNumber>
    </recommendedName>
</protein>
<comment type="catalytic activity">
    <reaction evidence="12">
        <text>a 2,3-saturated acyl-[ACP] + NADP(+) = a (2E)-enoyl-[ACP] + NADPH + H(+)</text>
        <dbReference type="Rhea" id="RHEA:22564"/>
        <dbReference type="Rhea" id="RHEA-COMP:9925"/>
        <dbReference type="Rhea" id="RHEA-COMP:9926"/>
        <dbReference type="ChEBI" id="CHEBI:15378"/>
        <dbReference type="ChEBI" id="CHEBI:57783"/>
        <dbReference type="ChEBI" id="CHEBI:58349"/>
        <dbReference type="ChEBI" id="CHEBI:78784"/>
        <dbReference type="ChEBI" id="CHEBI:78785"/>
        <dbReference type="EC" id="1.3.1.104"/>
    </reaction>
</comment>
<dbReference type="GO" id="GO:0141148">
    <property type="term" value="F:enoyl-[acyl-carrier-protein] reductase (NADPH) activity"/>
    <property type="evidence" value="ECO:0007669"/>
    <property type="project" value="UniProtKB-EC"/>
</dbReference>
<dbReference type="Pfam" id="PF08240">
    <property type="entry name" value="ADH_N"/>
    <property type="match status" value="1"/>
</dbReference>
<evidence type="ECO:0000256" key="12">
    <source>
        <dbReference type="ARBA" id="ARBA00048843"/>
    </source>
</evidence>
<accession>A0A642UGJ3</accession>
<evidence type="ECO:0000256" key="10">
    <source>
        <dbReference type="ARBA" id="ARBA00023160"/>
    </source>
</evidence>
<evidence type="ECO:0000256" key="6">
    <source>
        <dbReference type="ARBA" id="ARBA00022946"/>
    </source>
</evidence>
<comment type="caution">
    <text evidence="14">The sequence shown here is derived from an EMBL/GenBank/DDBJ whole genome shotgun (WGS) entry which is preliminary data.</text>
</comment>
<evidence type="ECO:0000256" key="2">
    <source>
        <dbReference type="ARBA" id="ARBA00010371"/>
    </source>
</evidence>
<organism evidence="14 15">
    <name type="scientific">Trichomonascus ciferrii</name>
    <dbReference type="NCBI Taxonomy" id="44093"/>
    <lineage>
        <taxon>Eukaryota</taxon>
        <taxon>Fungi</taxon>
        <taxon>Dikarya</taxon>
        <taxon>Ascomycota</taxon>
        <taxon>Saccharomycotina</taxon>
        <taxon>Dipodascomycetes</taxon>
        <taxon>Dipodascales</taxon>
        <taxon>Trichomonascaceae</taxon>
        <taxon>Trichomonascus</taxon>
        <taxon>Trichomonascus ciferrii complex</taxon>
    </lineage>
</organism>
<evidence type="ECO:0000313" key="14">
    <source>
        <dbReference type="EMBL" id="KAA8898479.1"/>
    </source>
</evidence>
<keyword evidence="4" id="KW-0276">Fatty acid metabolism</keyword>
<dbReference type="Pfam" id="PF00107">
    <property type="entry name" value="ADH_zinc_N"/>
    <property type="match status" value="1"/>
</dbReference>
<dbReference type="CDD" id="cd08290">
    <property type="entry name" value="ETR"/>
    <property type="match status" value="1"/>
</dbReference>
<evidence type="ECO:0000256" key="3">
    <source>
        <dbReference type="ARBA" id="ARBA00022516"/>
    </source>
</evidence>
<dbReference type="Gene3D" id="3.40.50.720">
    <property type="entry name" value="NAD(P)-binding Rossmann-like Domain"/>
    <property type="match status" value="1"/>
</dbReference>
<dbReference type="EMBL" id="SWFS01000543">
    <property type="protein sequence ID" value="KAA8898479.1"/>
    <property type="molecule type" value="Genomic_DNA"/>
</dbReference>
<keyword evidence="8" id="KW-0443">Lipid metabolism</keyword>
<dbReference type="InterPro" id="IPR011032">
    <property type="entry name" value="GroES-like_sf"/>
</dbReference>
<evidence type="ECO:0000256" key="8">
    <source>
        <dbReference type="ARBA" id="ARBA00023098"/>
    </source>
</evidence>
<dbReference type="InterPro" id="IPR020843">
    <property type="entry name" value="ER"/>
</dbReference>